<dbReference type="PANTHER" id="PTHR10795">
    <property type="entry name" value="PROPROTEIN CONVERTASE SUBTILISIN/KEXIN"/>
    <property type="match status" value="1"/>
</dbReference>
<keyword evidence="6" id="KW-1185">Reference proteome</keyword>
<evidence type="ECO:0000256" key="3">
    <source>
        <dbReference type="SAM" id="SignalP"/>
    </source>
</evidence>
<dbReference type="GO" id="GO:0006508">
    <property type="term" value="P:proteolysis"/>
    <property type="evidence" value="ECO:0007669"/>
    <property type="project" value="InterPro"/>
</dbReference>
<dbReference type="InterPro" id="IPR045051">
    <property type="entry name" value="SBT"/>
</dbReference>
<dbReference type="EMBL" id="JACTNZ010000007">
    <property type="protein sequence ID" value="KAG5542571.1"/>
    <property type="molecule type" value="Genomic_DNA"/>
</dbReference>
<evidence type="ECO:0000313" key="6">
    <source>
        <dbReference type="Proteomes" id="UP000823749"/>
    </source>
</evidence>
<protein>
    <recommendedName>
        <fullName evidence="4">Peptidase S8/S53 domain-containing protein</fullName>
    </recommendedName>
</protein>
<feature type="signal peptide" evidence="3">
    <location>
        <begin position="1"/>
        <end position="15"/>
    </location>
</feature>
<feature type="domain" description="Peptidase S8/S53" evidence="4">
    <location>
        <begin position="38"/>
        <end position="125"/>
    </location>
</feature>
<dbReference type="Pfam" id="PF00082">
    <property type="entry name" value="Peptidase_S8"/>
    <property type="match status" value="1"/>
</dbReference>
<sequence>MLLFWFSGMKKVVFATTSAWDILGLKVETQKQNVEEHTNIIIGIIDSGINPEAESFLPDGIEPLDRPLIGSNDPNFTCNNKIVGAHIYYKPVRGDREFSKTIRDYNGHGTNMASAAAGNFVEACLGKLKKGSNSYIASKIN</sequence>
<dbReference type="InterPro" id="IPR000209">
    <property type="entry name" value="Peptidase_S8/S53_dom"/>
</dbReference>
<accession>A0AAV6JMX8</accession>
<dbReference type="Gene3D" id="3.40.50.200">
    <property type="entry name" value="Peptidase S8/S53 domain"/>
    <property type="match status" value="1"/>
</dbReference>
<dbReference type="InterPro" id="IPR036852">
    <property type="entry name" value="Peptidase_S8/S53_dom_sf"/>
</dbReference>
<gene>
    <name evidence="5" type="ORF">RHGRI_022189</name>
</gene>
<feature type="chain" id="PRO_5043316384" description="Peptidase S8/S53 domain-containing protein" evidence="3">
    <location>
        <begin position="16"/>
        <end position="141"/>
    </location>
</feature>
<comment type="caution">
    <text evidence="5">The sequence shown here is derived from an EMBL/GenBank/DDBJ whole genome shotgun (WGS) entry which is preliminary data.</text>
</comment>
<evidence type="ECO:0000259" key="4">
    <source>
        <dbReference type="Pfam" id="PF00082"/>
    </source>
</evidence>
<proteinExistence type="inferred from homology"/>
<keyword evidence="2 3" id="KW-0732">Signal</keyword>
<evidence type="ECO:0000313" key="5">
    <source>
        <dbReference type="EMBL" id="KAG5542571.1"/>
    </source>
</evidence>
<name>A0AAV6JMX8_9ERIC</name>
<organism evidence="5 6">
    <name type="scientific">Rhododendron griersonianum</name>
    <dbReference type="NCBI Taxonomy" id="479676"/>
    <lineage>
        <taxon>Eukaryota</taxon>
        <taxon>Viridiplantae</taxon>
        <taxon>Streptophyta</taxon>
        <taxon>Embryophyta</taxon>
        <taxon>Tracheophyta</taxon>
        <taxon>Spermatophyta</taxon>
        <taxon>Magnoliopsida</taxon>
        <taxon>eudicotyledons</taxon>
        <taxon>Gunneridae</taxon>
        <taxon>Pentapetalae</taxon>
        <taxon>asterids</taxon>
        <taxon>Ericales</taxon>
        <taxon>Ericaceae</taxon>
        <taxon>Ericoideae</taxon>
        <taxon>Rhodoreae</taxon>
        <taxon>Rhododendron</taxon>
    </lineage>
</organism>
<dbReference type="Proteomes" id="UP000823749">
    <property type="component" value="Chromosome 7"/>
</dbReference>
<evidence type="ECO:0000256" key="1">
    <source>
        <dbReference type="ARBA" id="ARBA00011073"/>
    </source>
</evidence>
<dbReference type="AlphaFoldDB" id="A0AAV6JMX8"/>
<dbReference type="SUPFAM" id="SSF52743">
    <property type="entry name" value="Subtilisin-like"/>
    <property type="match status" value="1"/>
</dbReference>
<comment type="similarity">
    <text evidence="1">Belongs to the peptidase S8 family.</text>
</comment>
<dbReference type="GO" id="GO:0004252">
    <property type="term" value="F:serine-type endopeptidase activity"/>
    <property type="evidence" value="ECO:0007669"/>
    <property type="project" value="InterPro"/>
</dbReference>
<evidence type="ECO:0000256" key="2">
    <source>
        <dbReference type="ARBA" id="ARBA00022729"/>
    </source>
</evidence>
<reference evidence="5" key="1">
    <citation type="submission" date="2020-08" db="EMBL/GenBank/DDBJ databases">
        <title>Plant Genome Project.</title>
        <authorList>
            <person name="Zhang R.-G."/>
        </authorList>
    </citation>
    <scope>NUCLEOTIDE SEQUENCE</scope>
    <source>
        <strain evidence="5">WSP0</strain>
        <tissue evidence="5">Leaf</tissue>
    </source>
</reference>